<evidence type="ECO:0000313" key="11">
    <source>
        <dbReference type="Proteomes" id="UP001479436"/>
    </source>
</evidence>
<feature type="compositionally biased region" description="Basic residues" evidence="8">
    <location>
        <begin position="305"/>
        <end position="314"/>
    </location>
</feature>
<keyword evidence="5 7" id="KW-0508">mRNA splicing</keyword>
<sequence length="314" mass="37703">MANRTSVDALSVHGTNPQFLVEKIIRTRIYESLYWKEQCFALTAETLIDKAVALDSIGGVYANQKPTEFLCLTLKLLQLQPETEIVVELLKHEDYKYLRSLAAFYFRLVGSSKEIYEYLEPLLLDYRKLRYRTTSGSGELIHMDEFIDQLLHEDRVCDIILPRLLKREVLETNGDLKPRISPLEYLLKEEEEKESLNEKNAEKTMRDKDTKLADSSEKEKDHEKSRNDDRDRSNSRDRRRDRSRDRDRRSHRQRSSDRDGSRHRDRSRDRDRRRHRDRSSDRDRRRHRDRSRDRDSHRSKDRSRSRDRRKSPKS</sequence>
<feature type="region of interest" description="Disordered" evidence="8">
    <location>
        <begin position="190"/>
        <end position="314"/>
    </location>
</feature>
<accession>A0ABR2WHM4</accession>
<evidence type="ECO:0000259" key="9">
    <source>
        <dbReference type="Pfam" id="PF12871"/>
    </source>
</evidence>
<dbReference type="Pfam" id="PF03371">
    <property type="entry name" value="PRP38"/>
    <property type="match status" value="1"/>
</dbReference>
<dbReference type="EMBL" id="JASJQH010001644">
    <property type="protein sequence ID" value="KAK9760998.1"/>
    <property type="molecule type" value="Genomic_DNA"/>
</dbReference>
<feature type="compositionally biased region" description="Basic and acidic residues" evidence="8">
    <location>
        <begin position="290"/>
        <end position="304"/>
    </location>
</feature>
<feature type="compositionally biased region" description="Basic and acidic residues" evidence="8">
    <location>
        <begin position="190"/>
        <end position="270"/>
    </location>
</feature>
<keyword evidence="4 7" id="KW-0747">Spliceosome</keyword>
<dbReference type="InterPro" id="IPR024767">
    <property type="entry name" value="PRP38_C"/>
</dbReference>
<comment type="function">
    <text evidence="7">Required for pre-mRNA splicing.</text>
</comment>
<comment type="caution">
    <text evidence="10">The sequence shown here is derived from an EMBL/GenBank/DDBJ whole genome shotgun (WGS) entry which is preliminary data.</text>
</comment>
<comment type="similarity">
    <text evidence="2 7">Belongs to the PRP38 family.</text>
</comment>
<evidence type="ECO:0000256" key="4">
    <source>
        <dbReference type="ARBA" id="ARBA00022728"/>
    </source>
</evidence>
<dbReference type="Proteomes" id="UP001479436">
    <property type="component" value="Unassembled WGS sequence"/>
</dbReference>
<feature type="domain" description="Pre-mRNA-splicing factor 38 C-terminal" evidence="9">
    <location>
        <begin position="178"/>
        <end position="273"/>
    </location>
</feature>
<evidence type="ECO:0000256" key="8">
    <source>
        <dbReference type="SAM" id="MobiDB-lite"/>
    </source>
</evidence>
<name>A0ABR2WHM4_9FUNG</name>
<proteinExistence type="inferred from homology"/>
<dbReference type="Pfam" id="PF12871">
    <property type="entry name" value="PRP38_assoc"/>
    <property type="match status" value="1"/>
</dbReference>
<evidence type="ECO:0000256" key="1">
    <source>
        <dbReference type="ARBA" id="ARBA00004123"/>
    </source>
</evidence>
<evidence type="ECO:0000256" key="5">
    <source>
        <dbReference type="ARBA" id="ARBA00023187"/>
    </source>
</evidence>
<evidence type="ECO:0000313" key="10">
    <source>
        <dbReference type="EMBL" id="KAK9760998.1"/>
    </source>
</evidence>
<evidence type="ECO:0000256" key="6">
    <source>
        <dbReference type="ARBA" id="ARBA00023242"/>
    </source>
</evidence>
<dbReference type="PANTHER" id="PTHR23142">
    <property type="entry name" value="PRE-MRNA-SPLICING FACTOR 38A-RELATED"/>
    <property type="match status" value="1"/>
</dbReference>
<evidence type="ECO:0000256" key="3">
    <source>
        <dbReference type="ARBA" id="ARBA00022664"/>
    </source>
</evidence>
<comment type="subcellular location">
    <subcellularLocation>
        <location evidence="1 7">Nucleus</location>
    </subcellularLocation>
</comment>
<reference evidence="10 11" key="1">
    <citation type="submission" date="2023-04" db="EMBL/GenBank/DDBJ databases">
        <title>Genome of Basidiobolus ranarum AG-B5.</title>
        <authorList>
            <person name="Stajich J.E."/>
            <person name="Carter-House D."/>
            <person name="Gryganskyi A."/>
        </authorList>
    </citation>
    <scope>NUCLEOTIDE SEQUENCE [LARGE SCALE GENOMIC DNA]</scope>
    <source>
        <strain evidence="10 11">AG-B5</strain>
    </source>
</reference>
<dbReference type="InterPro" id="IPR005037">
    <property type="entry name" value="PRP38"/>
</dbReference>
<keyword evidence="11" id="KW-1185">Reference proteome</keyword>
<protein>
    <recommendedName>
        <fullName evidence="7">Pre-mRNA-splicing factor 38</fullName>
    </recommendedName>
</protein>
<keyword evidence="3 7" id="KW-0507">mRNA processing</keyword>
<evidence type="ECO:0000256" key="7">
    <source>
        <dbReference type="RuleBase" id="RU367025"/>
    </source>
</evidence>
<keyword evidence="6 7" id="KW-0539">Nucleus</keyword>
<gene>
    <name evidence="10" type="ORF">K7432_014452</name>
</gene>
<evidence type="ECO:0000256" key="2">
    <source>
        <dbReference type="ARBA" id="ARBA00006164"/>
    </source>
</evidence>
<organism evidence="10 11">
    <name type="scientific">Basidiobolus ranarum</name>
    <dbReference type="NCBI Taxonomy" id="34480"/>
    <lineage>
        <taxon>Eukaryota</taxon>
        <taxon>Fungi</taxon>
        <taxon>Fungi incertae sedis</taxon>
        <taxon>Zoopagomycota</taxon>
        <taxon>Entomophthoromycotina</taxon>
        <taxon>Basidiobolomycetes</taxon>
        <taxon>Basidiobolales</taxon>
        <taxon>Basidiobolaceae</taxon>
        <taxon>Basidiobolus</taxon>
    </lineage>
</organism>